<evidence type="ECO:0000313" key="1">
    <source>
        <dbReference type="EMBL" id="QOC57529.1"/>
    </source>
</evidence>
<protein>
    <submittedName>
        <fullName evidence="1">Uncharacterized protein</fullName>
    </submittedName>
</protein>
<accession>A0A7L7SWW8</accession>
<gene>
    <name evidence="1" type="ORF">phi9183_ORF036</name>
</gene>
<keyword evidence="2" id="KW-1185">Reference proteome</keyword>
<organism evidence="1 2">
    <name type="scientific">Enterococcus phage 9183</name>
    <dbReference type="NCBI Taxonomy" id="2763102"/>
    <lineage>
        <taxon>Viruses</taxon>
        <taxon>Duplodnaviria</taxon>
        <taxon>Heunggongvirae</taxon>
        <taxon>Uroviricota</taxon>
        <taxon>Caudoviricetes</taxon>
        <taxon>Andrewesvirinae</taxon>
        <taxon>Denvervirus</taxon>
        <taxon>Denvervirus dv9183</taxon>
    </lineage>
</organism>
<sequence length="191" mass="22143">MVKVKYSKYDVYDFLTEKRNATLKAKLEPINNLKEEMREQIKHARLTGIDLNDFHEKINDLLKVTVELQSRMNYSYGELYRLNSALDDLCTKENIDNAIDYQIDYKDNVDYDRLLDEASNLRREINDEFDKLEKMVKACSDGAQAVRNLKNIGFDVSSIPTTKTREMMIIDASNVNTDLLGLPEENTSEKS</sequence>
<proteinExistence type="predicted"/>
<evidence type="ECO:0000313" key="2">
    <source>
        <dbReference type="Proteomes" id="UP000516647"/>
    </source>
</evidence>
<dbReference type="EMBL" id="MT939241">
    <property type="protein sequence ID" value="QOC57529.1"/>
    <property type="molecule type" value="Genomic_DNA"/>
</dbReference>
<dbReference type="Proteomes" id="UP000516647">
    <property type="component" value="Segment"/>
</dbReference>
<reference evidence="1 2" key="1">
    <citation type="submission" date="2020-08" db="EMBL/GenBank/DDBJ databases">
        <authorList>
            <person name="Canfield G.S."/>
            <person name="Duerkop B.A."/>
        </authorList>
    </citation>
    <scope>NUCLEOTIDE SEQUENCE [LARGE SCALE GENOMIC DNA]</scope>
</reference>
<name>A0A7L7SWW8_9CAUD</name>